<accession>A0A0G0LIB4</accession>
<protein>
    <submittedName>
        <fullName evidence="1">Uncharacterized protein</fullName>
    </submittedName>
</protein>
<comment type="caution">
    <text evidence="1">The sequence shown here is derived from an EMBL/GenBank/DDBJ whole genome shotgun (WGS) entry which is preliminary data.</text>
</comment>
<proteinExistence type="predicted"/>
<evidence type="ECO:0000313" key="1">
    <source>
        <dbReference type="EMBL" id="KKQ90812.1"/>
    </source>
</evidence>
<dbReference type="EMBL" id="LBVR01000028">
    <property type="protein sequence ID" value="KKQ90812.1"/>
    <property type="molecule type" value="Genomic_DNA"/>
</dbReference>
<reference evidence="1 2" key="1">
    <citation type="journal article" date="2015" name="Nature">
        <title>rRNA introns, odd ribosomes, and small enigmatic genomes across a large radiation of phyla.</title>
        <authorList>
            <person name="Brown C.T."/>
            <person name="Hug L.A."/>
            <person name="Thomas B.C."/>
            <person name="Sharon I."/>
            <person name="Castelle C.J."/>
            <person name="Singh A."/>
            <person name="Wilkins M.J."/>
            <person name="Williams K.H."/>
            <person name="Banfield J.F."/>
        </authorList>
    </citation>
    <scope>NUCLEOTIDE SEQUENCE [LARGE SCALE GENOMIC DNA]</scope>
</reference>
<name>A0A0G0LIB4_9BACT</name>
<evidence type="ECO:0000313" key="2">
    <source>
        <dbReference type="Proteomes" id="UP000033841"/>
    </source>
</evidence>
<dbReference type="AlphaFoldDB" id="A0A0G0LIB4"/>
<dbReference type="Proteomes" id="UP000033841">
    <property type="component" value="Unassembled WGS sequence"/>
</dbReference>
<sequence>MHKILTYLSEVKTELKNISWPNKDIAISAILGGADYLLTRSFAFITSTKSNQVQQIIEPEPIQINPSIMPTIPLPTNVKK</sequence>
<organism evidence="1 2">
    <name type="scientific">Candidatus Shapirobacteria bacterium GW2011_GWE1_38_92</name>
    <dbReference type="NCBI Taxonomy" id="1618489"/>
    <lineage>
        <taxon>Bacteria</taxon>
        <taxon>Candidatus Shapironibacteriota</taxon>
    </lineage>
</organism>
<gene>
    <name evidence="1" type="ORF">UT14_C0028G0002</name>
</gene>